<sequence length="129" mass="14001">MKHIRSILCLFLVLFALAACSPARKDPLHLGINAVITRIDAANETITVRDSDEGGPLGEACSIDCSEIFLIYCNYETGDVKDISFADLQVGDEVLLSVRESVLDAFQAGEGGESTLQIEQLQLGTQRLE</sequence>
<feature type="chain" id="PRO_5045521862" description="DUF3221 domain-containing protein" evidence="1">
    <location>
        <begin position="19"/>
        <end position="129"/>
    </location>
</feature>
<evidence type="ECO:0000256" key="1">
    <source>
        <dbReference type="SAM" id="SignalP"/>
    </source>
</evidence>
<gene>
    <name evidence="2" type="ORF">INF37_12465</name>
</gene>
<accession>A0ABR9RDR0</accession>
<dbReference type="EMBL" id="JADCKF010000011">
    <property type="protein sequence ID" value="MBE5056801.1"/>
    <property type="molecule type" value="Genomic_DNA"/>
</dbReference>
<dbReference type="RefSeq" id="WP_193538603.1">
    <property type="nucleotide sequence ID" value="NZ_AP031438.1"/>
</dbReference>
<comment type="caution">
    <text evidence="2">The sequence shown here is derived from an EMBL/GenBank/DDBJ whole genome shotgun (WGS) entry which is preliminary data.</text>
</comment>
<dbReference type="PROSITE" id="PS51257">
    <property type="entry name" value="PROKAR_LIPOPROTEIN"/>
    <property type="match status" value="1"/>
</dbReference>
<evidence type="ECO:0000313" key="2">
    <source>
        <dbReference type="EMBL" id="MBE5056801.1"/>
    </source>
</evidence>
<evidence type="ECO:0008006" key="4">
    <source>
        <dbReference type="Google" id="ProtNLM"/>
    </source>
</evidence>
<protein>
    <recommendedName>
        <fullName evidence="4">DUF3221 domain-containing protein</fullName>
    </recommendedName>
</protein>
<reference evidence="2 3" key="1">
    <citation type="submission" date="2020-10" db="EMBL/GenBank/DDBJ databases">
        <title>ChiBAC.</title>
        <authorList>
            <person name="Zenner C."/>
            <person name="Hitch T.C.A."/>
            <person name="Clavel T."/>
        </authorList>
    </citation>
    <scope>NUCLEOTIDE SEQUENCE [LARGE SCALE GENOMIC DNA]</scope>
    <source>
        <strain evidence="2 3">DSM 107456</strain>
    </source>
</reference>
<proteinExistence type="predicted"/>
<feature type="signal peptide" evidence="1">
    <location>
        <begin position="1"/>
        <end position="18"/>
    </location>
</feature>
<evidence type="ECO:0000313" key="3">
    <source>
        <dbReference type="Proteomes" id="UP000806211"/>
    </source>
</evidence>
<keyword evidence="1" id="KW-0732">Signal</keyword>
<organism evidence="2 3">
    <name type="scientific">Pseudoflavonifractor gallinarum</name>
    <dbReference type="NCBI Taxonomy" id="2779352"/>
    <lineage>
        <taxon>Bacteria</taxon>
        <taxon>Bacillati</taxon>
        <taxon>Bacillota</taxon>
        <taxon>Clostridia</taxon>
        <taxon>Eubacteriales</taxon>
        <taxon>Oscillospiraceae</taxon>
        <taxon>Pseudoflavonifractor</taxon>
    </lineage>
</organism>
<name>A0ABR9RDR0_9FIRM</name>
<dbReference type="Proteomes" id="UP000806211">
    <property type="component" value="Unassembled WGS sequence"/>
</dbReference>
<keyword evidence="3" id="KW-1185">Reference proteome</keyword>